<dbReference type="EMBL" id="FOZZ01000004">
    <property type="protein sequence ID" value="SFS75216.1"/>
    <property type="molecule type" value="Genomic_DNA"/>
</dbReference>
<dbReference type="RefSeq" id="WP_139227525.1">
    <property type="nucleotide sequence ID" value="NZ_FOZZ01000004.1"/>
</dbReference>
<evidence type="ECO:0000313" key="3">
    <source>
        <dbReference type="Proteomes" id="UP000198785"/>
    </source>
</evidence>
<evidence type="ECO:0000313" key="2">
    <source>
        <dbReference type="EMBL" id="SFS75216.1"/>
    </source>
</evidence>
<name>A0A1I6SE16_9SPHI</name>
<feature type="signal peptide" evidence="1">
    <location>
        <begin position="1"/>
        <end position="21"/>
    </location>
</feature>
<proteinExistence type="predicted"/>
<keyword evidence="1" id="KW-0732">Signal</keyword>
<dbReference type="InterPro" id="IPR046230">
    <property type="entry name" value="DUF6263"/>
</dbReference>
<keyword evidence="3" id="KW-1185">Reference proteome</keyword>
<protein>
    <submittedName>
        <fullName evidence="2">Uncharacterized protein</fullName>
    </submittedName>
</protein>
<organism evidence="2 3">
    <name type="scientific">Sphingobacterium wenxiniae</name>
    <dbReference type="NCBI Taxonomy" id="683125"/>
    <lineage>
        <taxon>Bacteria</taxon>
        <taxon>Pseudomonadati</taxon>
        <taxon>Bacteroidota</taxon>
        <taxon>Sphingobacteriia</taxon>
        <taxon>Sphingobacteriales</taxon>
        <taxon>Sphingobacteriaceae</taxon>
        <taxon>Sphingobacterium</taxon>
    </lineage>
</organism>
<sequence>MKRYFLTGMALCLGFISFAQKAVDFKLNPEIGKPLKINMLMKTDVEGPQSVIMDMNMGMEMVASQKDGENFTIENTTKTIKVDIDAGMMTMSYNSEEEAADEMAKALGEQFSKIIDQKITIVMTEKGKTLDVNLPESFAGQGFDKSSFANISASLPENAVSPGESWSSSYEMTDNPLIAFVEQTSTYREESAEGYVIDVEGKMKDGSDNEIGSVKGHYILDKTTHFTKNAVLTTSIEVQGTKVVSDITMSVD</sequence>
<reference evidence="2 3" key="1">
    <citation type="submission" date="2016-10" db="EMBL/GenBank/DDBJ databases">
        <authorList>
            <person name="de Groot N.N."/>
        </authorList>
    </citation>
    <scope>NUCLEOTIDE SEQUENCE [LARGE SCALE GENOMIC DNA]</scope>
    <source>
        <strain evidence="2 3">DSM 22789</strain>
    </source>
</reference>
<evidence type="ECO:0000256" key="1">
    <source>
        <dbReference type="SAM" id="SignalP"/>
    </source>
</evidence>
<dbReference type="Proteomes" id="UP000198785">
    <property type="component" value="Unassembled WGS sequence"/>
</dbReference>
<dbReference type="Pfam" id="PF19777">
    <property type="entry name" value="DUF6263"/>
    <property type="match status" value="1"/>
</dbReference>
<gene>
    <name evidence="2" type="ORF">SAMN05660206_104245</name>
</gene>
<feature type="chain" id="PRO_5011448133" evidence="1">
    <location>
        <begin position="22"/>
        <end position="252"/>
    </location>
</feature>
<accession>A0A1I6SE16</accession>
<dbReference type="OrthoDB" id="701576at2"/>
<dbReference type="AlphaFoldDB" id="A0A1I6SE16"/>